<dbReference type="RefSeq" id="XP_025478558.1">
    <property type="nucleotide sequence ID" value="XM_025624833.1"/>
</dbReference>
<evidence type="ECO:0000313" key="9">
    <source>
        <dbReference type="EMBL" id="PYH33080.1"/>
    </source>
</evidence>
<keyword evidence="6" id="KW-0496">Mitochondrion</keyword>
<reference evidence="9" key="1">
    <citation type="submission" date="2016-12" db="EMBL/GenBank/DDBJ databases">
        <title>The genomes of Aspergillus section Nigri reveals drivers in fungal speciation.</title>
        <authorList>
            <consortium name="DOE Joint Genome Institute"/>
            <person name="Vesth T.C."/>
            <person name="Nybo J."/>
            <person name="Theobald S."/>
            <person name="Brandl J."/>
            <person name="Frisvad J.C."/>
            <person name="Nielsen K.F."/>
            <person name="Lyhne E.K."/>
            <person name="Kogle M.E."/>
            <person name="Kuo A."/>
            <person name="Riley R."/>
            <person name="Clum A."/>
            <person name="Nolan M."/>
            <person name="Lipzen A."/>
            <person name="Salamov A."/>
            <person name="Henrissat B."/>
            <person name="Wiebenga A."/>
            <person name="De Vries R.P."/>
            <person name="Grigoriev I.V."/>
            <person name="Mortensen U.H."/>
            <person name="Andersen M.R."/>
            <person name="Baker S.E."/>
        </authorList>
    </citation>
    <scope>NUCLEOTIDE SEQUENCE [LARGE SCALE GENOMIC DNA]</scope>
    <source>
        <strain evidence="9">CBS 115656</strain>
    </source>
</reference>
<comment type="similarity">
    <text evidence="4">Belongs to the putative lipase ROG1 family.</text>
</comment>
<name>A0A318YL03_ASPNB</name>
<dbReference type="OrthoDB" id="6161812at2759"/>
<dbReference type="AlphaFoldDB" id="A0A318YL03"/>
<dbReference type="GeneID" id="37127289"/>
<dbReference type="InterPro" id="IPR029058">
    <property type="entry name" value="AB_hydrolase_fold"/>
</dbReference>
<sequence>MTTDTNITTAGHLQVLLDPAVTSQDSVDIILVPGIGTIPPKNWPFANTDWLASLPGSGAKANVLSYEYSSPLASRNPSWESILMLGYDLLQNLSDFRSGSDLDSPILLVCHSLGGLIVKQALCVANKQITRYGSIVNAIAGVIFFSTPHRYGDGVTSLMRFRDILEATTGRKMKLSKSSVEQEGAVLLDLADRFEGISFRSPILSIYELRQTKSGSIPLRWKYQQLVEREACLTHAPMETVIGLNINHHEICLFTKSAGNEGIPELEKFVHDTLNDAMLLVAFRLKDPRCNDEQYSTTMSGP</sequence>
<dbReference type="GO" id="GO:0005739">
    <property type="term" value="C:mitochondrion"/>
    <property type="evidence" value="ECO:0007669"/>
    <property type="project" value="UniProtKB-SubCell"/>
</dbReference>
<evidence type="ECO:0000256" key="1">
    <source>
        <dbReference type="ARBA" id="ARBA00004173"/>
    </source>
</evidence>
<proteinExistence type="inferred from homology"/>
<dbReference type="InterPro" id="IPR007751">
    <property type="entry name" value="DUF676_lipase-like"/>
</dbReference>
<gene>
    <name evidence="9" type="ORF">BO87DRAFT_387824</name>
</gene>
<accession>A0A318YL03</accession>
<dbReference type="GO" id="GO:0005783">
    <property type="term" value="C:endoplasmic reticulum"/>
    <property type="evidence" value="ECO:0007669"/>
    <property type="project" value="UniProtKB-SubCell"/>
</dbReference>
<organism evidence="9 10">
    <name type="scientific">Aspergillus neoniger (strain CBS 115656)</name>
    <dbReference type="NCBI Taxonomy" id="1448310"/>
    <lineage>
        <taxon>Eukaryota</taxon>
        <taxon>Fungi</taxon>
        <taxon>Dikarya</taxon>
        <taxon>Ascomycota</taxon>
        <taxon>Pezizomycotina</taxon>
        <taxon>Eurotiomycetes</taxon>
        <taxon>Eurotiomycetidae</taxon>
        <taxon>Eurotiales</taxon>
        <taxon>Aspergillaceae</taxon>
        <taxon>Aspergillus</taxon>
        <taxon>Aspergillus subgen. Circumdati</taxon>
    </lineage>
</organism>
<evidence type="ECO:0000256" key="6">
    <source>
        <dbReference type="ARBA" id="ARBA00023128"/>
    </source>
</evidence>
<dbReference type="InterPro" id="IPR052374">
    <property type="entry name" value="SERAC1"/>
</dbReference>
<dbReference type="Pfam" id="PF05057">
    <property type="entry name" value="DUF676"/>
    <property type="match status" value="1"/>
</dbReference>
<dbReference type="PANTHER" id="PTHR48182">
    <property type="entry name" value="PROTEIN SERAC1"/>
    <property type="match status" value="1"/>
</dbReference>
<dbReference type="PANTHER" id="PTHR48182:SF2">
    <property type="entry name" value="PROTEIN SERAC1"/>
    <property type="match status" value="1"/>
</dbReference>
<keyword evidence="5" id="KW-0256">Endoplasmic reticulum</keyword>
<keyword evidence="10" id="KW-1185">Reference proteome</keyword>
<dbReference type="EMBL" id="KZ821465">
    <property type="protein sequence ID" value="PYH33080.1"/>
    <property type="molecule type" value="Genomic_DNA"/>
</dbReference>
<evidence type="ECO:0000256" key="5">
    <source>
        <dbReference type="ARBA" id="ARBA00022824"/>
    </source>
</evidence>
<dbReference type="SUPFAM" id="SSF53474">
    <property type="entry name" value="alpha/beta-Hydrolases"/>
    <property type="match status" value="1"/>
</dbReference>
<comment type="subcellular location">
    <subcellularLocation>
        <location evidence="2">Endoplasmic reticulum</location>
    </subcellularLocation>
    <subcellularLocation>
        <location evidence="3">Membrane</location>
    </subcellularLocation>
    <subcellularLocation>
        <location evidence="1">Mitochondrion</location>
    </subcellularLocation>
</comment>
<evidence type="ECO:0000313" key="10">
    <source>
        <dbReference type="Proteomes" id="UP000247647"/>
    </source>
</evidence>
<dbReference type="GO" id="GO:0016020">
    <property type="term" value="C:membrane"/>
    <property type="evidence" value="ECO:0007669"/>
    <property type="project" value="UniProtKB-SubCell"/>
</dbReference>
<dbReference type="Proteomes" id="UP000247647">
    <property type="component" value="Unassembled WGS sequence"/>
</dbReference>
<dbReference type="Gene3D" id="3.40.50.1820">
    <property type="entry name" value="alpha/beta hydrolase"/>
    <property type="match status" value="1"/>
</dbReference>
<keyword evidence="7" id="KW-0472">Membrane</keyword>
<evidence type="ECO:0000256" key="7">
    <source>
        <dbReference type="ARBA" id="ARBA00023136"/>
    </source>
</evidence>
<evidence type="ECO:0000256" key="3">
    <source>
        <dbReference type="ARBA" id="ARBA00004370"/>
    </source>
</evidence>
<evidence type="ECO:0000259" key="8">
    <source>
        <dbReference type="Pfam" id="PF05057"/>
    </source>
</evidence>
<evidence type="ECO:0000256" key="2">
    <source>
        <dbReference type="ARBA" id="ARBA00004240"/>
    </source>
</evidence>
<evidence type="ECO:0000256" key="4">
    <source>
        <dbReference type="ARBA" id="ARBA00007920"/>
    </source>
</evidence>
<protein>
    <recommendedName>
        <fullName evidence="8">DUF676 domain-containing protein</fullName>
    </recommendedName>
</protein>
<feature type="domain" description="DUF676" evidence="8">
    <location>
        <begin position="70"/>
        <end position="149"/>
    </location>
</feature>